<feature type="domain" description="EGF-like" evidence="4">
    <location>
        <begin position="881"/>
        <end position="911"/>
    </location>
</feature>
<feature type="region of interest" description="Disordered" evidence="1">
    <location>
        <begin position="1036"/>
        <end position="1059"/>
    </location>
</feature>
<keyword evidence="6" id="KW-1185">Reference proteome</keyword>
<feature type="domain" description="EGF-like" evidence="4">
    <location>
        <begin position="93"/>
        <end position="129"/>
    </location>
</feature>
<sequence>MKSLIRLSVIISVTHLLITMSKAQWCVEKKRVAKTRLQWNEGERFITKRDFFLRTKLKRVPYVFTSKETYYEYVPERVCCTGYHQMDDNCEPTCYPNCSANSTCFKPNLCRCTVGYYGNDDHPLLIKCNPYCEELCPPNSKCTAPNTCTCLEDYRKSPSGGEHCEPICSHSCDINAYCEKPEVCACKKGYEMIDNRCEPICLQPCPDKARCIEPNRCLCMEGYQMQLTSRYEHYCEPICEVKCSTFGKCVAPNKCECFNDYKLNTNTSICEPICSYGCENGQCLSPNMCVCNKGYLMGPDNKCQPICSQSCKQGRCIRPEQCECEKGFRLAKNSTVLCQPICEPPCTNGDCVAPNFCVCHKDYKHPDDYKYHICEKIISSSTSTSETTEDFTETSTTTEIYTMTETTTDSLKLLKDDFTTSTVNYITEELISKSISSNTGIKFPQTSNDSNTFTSVTECFEHCQCWQEYDDFGPLSTTTCTAICTYENNEQCLRDSLCKCDWKLKRMICHLADEESFDDIPSLYQCKASALTAKVPELEKRSTEAETSTYLLWLGIGSGLTILVILTSCIVYWKFSTRNTRITLATPIQVAAPVQTAQRTSENAITIFVAYEFIIALAYSSIQTETTRYTTTTTTKQPIIRTPGLSLPQKDVNPPKCSKEVPAVFFQYEKNVLVVGNSSLNPYFNVIEVCCQGFKRYDYDWSKCVPDCGNKCLQNGFCLEGARCQCFDEFVLNHRNDCVPTCPLGCPDGDCFLNGTCVCKQGYELSATRRFCVPICKMGCGLNEICAAPEKCECKVGYVKLEPDDLKIGCQPICIPDCGYGHCVAPNRCNCFHGYQKRQNSSVCESNCYLRCENGFCVNSTTCICQNGYKFDRNTTSCLPDCGDDCENGVCISPGICRCFNGYKRRGIKCEGVCEHGCGFYGKCVAPGVCGCSIIPGPFHNYQQCDLGYCTARGRCRCQIGTTRFINHCLSPDQVTTYASMHHQKMNDGLINEFNLLIVEAQYKTVGIKTRYPASSGSLVQSNSSERHYDYEQIESTHNGGHFSDSHTYDSRLSNEPQQVPTKAPLILDATADFINKTRSSMATGVCFKEVPTASLVRHHQNVIPAGNGSTPELSKIQVCCAGYERNPHIFTRCDPVCPDDCPNGICTAPNKCVCMPGHVRNERGKCIPTCPLGCGNGYCNNDNECECKRGYTLELQEKKYCIPQCEPACVAGNCVAPNKCECKEGFRLAVSGTCEPDCRRCENGKCTAPGVCTCNSGYTRAIDICEPVCDQTCENGFCVAPNTCACQPEFKLSEESPFKCLPHCDLPCLNGFCVAHNKCICNPGYVPDENVRNMCIPHCPQGCPNGYCTAPNLCICKPGFIKTGIKGRQACTAV</sequence>
<name>A0A1B0FHB8_GLOMM</name>
<dbReference type="InterPro" id="IPR000742">
    <property type="entry name" value="EGF"/>
</dbReference>
<dbReference type="InterPro" id="IPR053255">
    <property type="entry name" value="EGF-like_domain"/>
</dbReference>
<evidence type="ECO:0000256" key="1">
    <source>
        <dbReference type="SAM" id="MobiDB-lite"/>
    </source>
</evidence>
<dbReference type="Gene3D" id="2.10.25.10">
    <property type="entry name" value="Laminin"/>
    <property type="match status" value="18"/>
</dbReference>
<protein>
    <recommendedName>
        <fullName evidence="4">EGF-like domain-containing protein</fullName>
    </recommendedName>
</protein>
<feature type="domain" description="EGF-like" evidence="4">
    <location>
        <begin position="341"/>
        <end position="375"/>
    </location>
</feature>
<feature type="domain" description="EGF-like" evidence="4">
    <location>
        <begin position="238"/>
        <end position="271"/>
    </location>
</feature>
<feature type="domain" description="EGF-like" evidence="4">
    <location>
        <begin position="1205"/>
        <end position="1236"/>
    </location>
</feature>
<organism evidence="5 6">
    <name type="scientific">Glossina morsitans morsitans</name>
    <name type="common">Savannah tsetse fly</name>
    <dbReference type="NCBI Taxonomy" id="37546"/>
    <lineage>
        <taxon>Eukaryota</taxon>
        <taxon>Metazoa</taxon>
        <taxon>Ecdysozoa</taxon>
        <taxon>Arthropoda</taxon>
        <taxon>Hexapoda</taxon>
        <taxon>Insecta</taxon>
        <taxon>Pterygota</taxon>
        <taxon>Neoptera</taxon>
        <taxon>Endopterygota</taxon>
        <taxon>Diptera</taxon>
        <taxon>Brachycera</taxon>
        <taxon>Muscomorpha</taxon>
        <taxon>Hippoboscoidea</taxon>
        <taxon>Glossinidae</taxon>
        <taxon>Glossina</taxon>
    </lineage>
</organism>
<dbReference type="STRING" id="37546.A0A1B0FHB8"/>
<feature type="chain" id="PRO_5008407448" description="EGF-like domain-containing protein" evidence="3">
    <location>
        <begin position="24"/>
        <end position="1375"/>
    </location>
</feature>
<evidence type="ECO:0000259" key="4">
    <source>
        <dbReference type="SMART" id="SM00181"/>
    </source>
</evidence>
<feature type="domain" description="EGF-like" evidence="4">
    <location>
        <begin position="167"/>
        <end position="198"/>
    </location>
</feature>
<dbReference type="PhylomeDB" id="A0A1B0FHB8"/>
<evidence type="ECO:0000256" key="2">
    <source>
        <dbReference type="SAM" id="Phobius"/>
    </source>
</evidence>
<dbReference type="SMART" id="SM00181">
    <property type="entry name" value="EGF"/>
    <property type="match status" value="22"/>
</dbReference>
<dbReference type="Proteomes" id="UP000092444">
    <property type="component" value="Unassembled WGS sequence"/>
</dbReference>
<feature type="domain" description="EGF-like" evidence="4">
    <location>
        <begin position="273"/>
        <end position="304"/>
    </location>
</feature>
<dbReference type="PANTHER" id="PTHR24047:SF32">
    <property type="entry name" value="FI01909P-RELATED"/>
    <property type="match status" value="1"/>
</dbReference>
<feature type="domain" description="EGF-like" evidence="4">
    <location>
        <begin position="1339"/>
        <end position="1373"/>
    </location>
</feature>
<feature type="signal peptide" evidence="3">
    <location>
        <begin position="1"/>
        <end position="23"/>
    </location>
</feature>
<feature type="domain" description="EGF-like" evidence="4">
    <location>
        <begin position="931"/>
        <end position="970"/>
    </location>
</feature>
<dbReference type="PANTHER" id="PTHR24047">
    <property type="entry name" value="FI01909P-RELATED"/>
    <property type="match status" value="1"/>
</dbReference>
<dbReference type="EnsemblMetazoa" id="GMOY003155-RA">
    <property type="protein sequence ID" value="GMOY003155-PA"/>
    <property type="gene ID" value="GMOY003155"/>
</dbReference>
<keyword evidence="2" id="KW-0472">Membrane</keyword>
<feature type="domain" description="EGF-like" evidence="4">
    <location>
        <begin position="200"/>
        <end position="236"/>
    </location>
</feature>
<feature type="domain" description="EGF-like" evidence="4">
    <location>
        <begin position="1269"/>
        <end position="1302"/>
    </location>
</feature>
<proteinExistence type="predicted"/>
<feature type="domain" description="EGF-like" evidence="4">
    <location>
        <begin position="1133"/>
        <end position="1168"/>
    </location>
</feature>
<feature type="domain" description="EGF-like" evidence="4">
    <location>
        <begin position="1304"/>
        <end position="1337"/>
    </location>
</feature>
<dbReference type="EMBL" id="CCAG010018550">
    <property type="status" value="NOT_ANNOTATED_CDS"/>
    <property type="molecule type" value="Genomic_DNA"/>
</dbReference>
<feature type="transmembrane region" description="Helical" evidence="2">
    <location>
        <begin position="550"/>
        <end position="573"/>
    </location>
</feature>
<keyword evidence="3" id="KW-0732">Signal</keyword>
<feature type="transmembrane region" description="Helical" evidence="2">
    <location>
        <begin position="604"/>
        <end position="622"/>
    </location>
</feature>
<evidence type="ECO:0000313" key="6">
    <source>
        <dbReference type="Proteomes" id="UP000092444"/>
    </source>
</evidence>
<feature type="domain" description="EGF-like" evidence="4">
    <location>
        <begin position="775"/>
        <end position="811"/>
    </location>
</feature>
<feature type="domain" description="EGF-like" evidence="4">
    <location>
        <begin position="707"/>
        <end position="739"/>
    </location>
</feature>
<feature type="domain" description="EGF-like" evidence="4">
    <location>
        <begin position="1170"/>
        <end position="1203"/>
    </location>
</feature>
<accession>A0A1B0FHB8</accession>
<feature type="domain" description="EGF-like" evidence="4">
    <location>
        <begin position="847"/>
        <end position="879"/>
    </location>
</feature>
<dbReference type="VEuPathDB" id="VectorBase:GMOY003155"/>
<evidence type="ECO:0000313" key="5">
    <source>
        <dbReference type="EnsemblMetazoa" id="GMOY003155-PA"/>
    </source>
</evidence>
<feature type="domain" description="EGF-like" evidence="4">
    <location>
        <begin position="813"/>
        <end position="845"/>
    </location>
</feature>
<feature type="domain" description="EGF-like" evidence="4">
    <location>
        <begin position="741"/>
        <end position="773"/>
    </location>
</feature>
<evidence type="ECO:0000256" key="3">
    <source>
        <dbReference type="SAM" id="SignalP"/>
    </source>
</evidence>
<feature type="domain" description="EGF-like" evidence="4">
    <location>
        <begin position="1238"/>
        <end position="1267"/>
    </location>
</feature>
<keyword evidence="2" id="KW-1133">Transmembrane helix</keyword>
<feature type="domain" description="EGF-like" evidence="4">
    <location>
        <begin position="306"/>
        <end position="339"/>
    </location>
</feature>
<reference evidence="5" key="1">
    <citation type="submission" date="2020-05" db="UniProtKB">
        <authorList>
            <consortium name="EnsemblMetazoa"/>
        </authorList>
    </citation>
    <scope>IDENTIFICATION</scope>
    <source>
        <strain evidence="5">Yale</strain>
    </source>
</reference>
<feature type="domain" description="EGF-like" evidence="4">
    <location>
        <begin position="131"/>
        <end position="165"/>
    </location>
</feature>
<keyword evidence="2" id="KW-0812">Transmembrane</keyword>